<evidence type="ECO:0000313" key="2">
    <source>
        <dbReference type="Proteomes" id="UP000197692"/>
    </source>
</evidence>
<proteinExistence type="predicted"/>
<gene>
    <name evidence="1" type="ORF">AY602_01795</name>
</gene>
<name>A0A854NIQ9_CORDP</name>
<dbReference type="EMBL" id="LSZF01000018">
    <property type="protein sequence ID" value="OWM35526.1"/>
    <property type="molecule type" value="Genomic_DNA"/>
</dbReference>
<comment type="caution">
    <text evidence="1">The sequence shown here is derived from an EMBL/GenBank/DDBJ whole genome shotgun (WGS) entry which is preliminary data.</text>
</comment>
<reference evidence="2" key="1">
    <citation type="submission" date="2016-02" db="EMBL/GenBank/DDBJ databases">
        <title>Genomic analyses of a collection of pathogenic Corynebacterium diphtheriae.</title>
        <authorList>
            <person name="Sangal V."/>
            <person name="Titov L."/>
        </authorList>
    </citation>
    <scope>NUCLEOTIDE SEQUENCE [LARGE SCALE GENOMIC DNA]</scope>
    <source>
        <strain evidence="2">1438</strain>
    </source>
</reference>
<dbReference type="AlphaFoldDB" id="A0A854NIQ9"/>
<evidence type="ECO:0000313" key="1">
    <source>
        <dbReference type="EMBL" id="OWM35526.1"/>
    </source>
</evidence>
<organism evidence="1 2">
    <name type="scientific">Corynebacterium diphtheriae bv. mitis</name>
    <dbReference type="NCBI Taxonomy" id="1806053"/>
    <lineage>
        <taxon>Bacteria</taxon>
        <taxon>Bacillati</taxon>
        <taxon>Actinomycetota</taxon>
        <taxon>Actinomycetes</taxon>
        <taxon>Mycobacteriales</taxon>
        <taxon>Corynebacteriaceae</taxon>
        <taxon>Corynebacterium</taxon>
    </lineage>
</organism>
<sequence>MDSWKLHSLGKALYELEKLGPLLDDLLLPSQCGYSEGRGGSGQGSRPPLRIPILDVKWETERLLSYWSARLAVRLQLVPPRARSVAISAAWLQRHLIEIEPDPEFDQAAEQIIEQARIIDAMFTEDATPDEDMEGTCREIASACRRLGYEISKTTVHRWAREETISSKTMEDGRVIVSLQEVIGKLTACDNEEVVDSGTPNIVS</sequence>
<dbReference type="Proteomes" id="UP000197692">
    <property type="component" value="Unassembled WGS sequence"/>
</dbReference>
<accession>A0A854NIQ9</accession>
<protein>
    <submittedName>
        <fullName evidence="1">Uncharacterized protein</fullName>
    </submittedName>
</protein>